<keyword evidence="4" id="KW-1185">Reference proteome</keyword>
<keyword evidence="1" id="KW-0472">Membrane</keyword>
<dbReference type="RefSeq" id="WP_276714991.1">
    <property type="nucleotide sequence ID" value="NZ_JBBMFL010000002.1"/>
</dbReference>
<proteinExistence type="predicted"/>
<gene>
    <name evidence="3" type="ORF">WMO46_02505</name>
</gene>
<accession>A0ABV1GUD2</accession>
<evidence type="ECO:0000256" key="1">
    <source>
        <dbReference type="SAM" id="Phobius"/>
    </source>
</evidence>
<evidence type="ECO:0000313" key="3">
    <source>
        <dbReference type="EMBL" id="MEQ2543821.1"/>
    </source>
</evidence>
<feature type="transmembrane region" description="Helical" evidence="1">
    <location>
        <begin position="76"/>
        <end position="94"/>
    </location>
</feature>
<dbReference type="SUPFAM" id="SSF54862">
    <property type="entry name" value="4Fe-4S ferredoxins"/>
    <property type="match status" value="1"/>
</dbReference>
<feature type="domain" description="4Fe-4S ferredoxin-type" evidence="2">
    <location>
        <begin position="4"/>
        <end position="33"/>
    </location>
</feature>
<sequence>MKNTEIVLRTYDCTGCGRCVEACRRGVLRLADNGQCRFVQVADAARCAGCRACERSCRNKAIVIRKIEPRKTAPKHILRGVLPIVLALALALPWSSDPEAWQAVNYWKIFGLLVLFHLIFCHLQIPEFLKNNNKP</sequence>
<protein>
    <submittedName>
        <fullName evidence="3">4Fe-4S binding protein</fullName>
    </submittedName>
</protein>
<evidence type="ECO:0000259" key="2">
    <source>
        <dbReference type="PROSITE" id="PS51379"/>
    </source>
</evidence>
<feature type="transmembrane region" description="Helical" evidence="1">
    <location>
        <begin position="106"/>
        <end position="125"/>
    </location>
</feature>
<evidence type="ECO:0000313" key="4">
    <source>
        <dbReference type="Proteomes" id="UP001460202"/>
    </source>
</evidence>
<feature type="domain" description="4Fe-4S ferredoxin-type" evidence="2">
    <location>
        <begin position="37"/>
        <end position="67"/>
    </location>
</feature>
<reference evidence="3 4" key="1">
    <citation type="submission" date="2024-03" db="EMBL/GenBank/DDBJ databases">
        <title>Human intestinal bacterial collection.</title>
        <authorList>
            <person name="Pauvert C."/>
            <person name="Hitch T.C.A."/>
            <person name="Clavel T."/>
        </authorList>
    </citation>
    <scope>NUCLEOTIDE SEQUENCE [LARGE SCALE GENOMIC DNA]</scope>
    <source>
        <strain evidence="3 4">CLA-KB-H122</strain>
    </source>
</reference>
<comment type="caution">
    <text evidence="3">The sequence shown here is derived from an EMBL/GenBank/DDBJ whole genome shotgun (WGS) entry which is preliminary data.</text>
</comment>
<name>A0ABV1GUD2_9BACT</name>
<dbReference type="Gene3D" id="3.30.70.20">
    <property type="match status" value="1"/>
</dbReference>
<dbReference type="InterPro" id="IPR017896">
    <property type="entry name" value="4Fe4S_Fe-S-bd"/>
</dbReference>
<keyword evidence="1" id="KW-0812">Transmembrane</keyword>
<keyword evidence="1" id="KW-1133">Transmembrane helix</keyword>
<dbReference type="Proteomes" id="UP001460202">
    <property type="component" value="Unassembled WGS sequence"/>
</dbReference>
<dbReference type="Pfam" id="PF13187">
    <property type="entry name" value="Fer4_9"/>
    <property type="match status" value="1"/>
</dbReference>
<dbReference type="PROSITE" id="PS51379">
    <property type="entry name" value="4FE4S_FER_2"/>
    <property type="match status" value="2"/>
</dbReference>
<dbReference type="EMBL" id="JBBMFL010000002">
    <property type="protein sequence ID" value="MEQ2543821.1"/>
    <property type="molecule type" value="Genomic_DNA"/>
</dbReference>
<organism evidence="3 4">
    <name type="scientific">Alistipes intestinihominis</name>
    <dbReference type="NCBI Taxonomy" id="3133172"/>
    <lineage>
        <taxon>Bacteria</taxon>
        <taxon>Pseudomonadati</taxon>
        <taxon>Bacteroidota</taxon>
        <taxon>Bacteroidia</taxon>
        <taxon>Bacteroidales</taxon>
        <taxon>Rikenellaceae</taxon>
        <taxon>Alistipes</taxon>
    </lineage>
</organism>